<evidence type="ECO:0000256" key="1">
    <source>
        <dbReference type="ARBA" id="ARBA00010790"/>
    </source>
</evidence>
<dbReference type="GO" id="GO:0016614">
    <property type="term" value="F:oxidoreductase activity, acting on CH-OH group of donors"/>
    <property type="evidence" value="ECO:0007669"/>
    <property type="project" value="InterPro"/>
</dbReference>
<evidence type="ECO:0000313" key="6">
    <source>
        <dbReference type="EMBL" id="CAI2188641.1"/>
    </source>
</evidence>
<evidence type="ECO:0000256" key="4">
    <source>
        <dbReference type="ARBA" id="ARBA00023002"/>
    </source>
</evidence>
<gene>
    <name evidence="6" type="ORF">FWILDA_LOCUS13681</name>
</gene>
<comment type="similarity">
    <text evidence="1">Belongs to the GMC oxidoreductase family.</text>
</comment>
<reference evidence="6" key="1">
    <citation type="submission" date="2022-08" db="EMBL/GenBank/DDBJ databases">
        <authorList>
            <person name="Kallberg Y."/>
            <person name="Tangrot J."/>
            <person name="Rosling A."/>
        </authorList>
    </citation>
    <scope>NUCLEOTIDE SEQUENCE</scope>
    <source>
        <strain evidence="6">Wild A</strain>
    </source>
</reference>
<dbReference type="Pfam" id="PF00732">
    <property type="entry name" value="GMC_oxred_N"/>
    <property type="match status" value="1"/>
</dbReference>
<evidence type="ECO:0000259" key="5">
    <source>
        <dbReference type="Pfam" id="PF00732"/>
    </source>
</evidence>
<comment type="caution">
    <text evidence="6">The sequence shown here is derived from an EMBL/GenBank/DDBJ whole genome shotgun (WGS) entry which is preliminary data.</text>
</comment>
<dbReference type="InterPro" id="IPR036188">
    <property type="entry name" value="FAD/NAD-bd_sf"/>
</dbReference>
<dbReference type="GO" id="GO:0050660">
    <property type="term" value="F:flavin adenine dinucleotide binding"/>
    <property type="evidence" value="ECO:0007669"/>
    <property type="project" value="InterPro"/>
</dbReference>
<sequence>MSEEDYFNEDQIKVLKAFFSTFIAELDDDETRELISTSCSVNNKENLSSIKSFAKFDLSSSYPEFLEYFMESLINFTTEDKLSKIRFILKLLSIRLSAYLLTGHFKPFYELTRKQREKVIQTWAISSSLFRRLYHNFALLITGSFWLNPPTEITNTIGYPVTDPEINSEKFTSKSFPIYDFIEIPAEGCELEFDVIVIGSGAGGGVIAAELAKAGNSVLILEKGKYYHQSELTMRANDGLKNLYERKGVMISEDDSIAVLSGSTFGGGTVVNWSASVRPQDFVRKEWAKPGLDYFLSDEFNDALDYVEGRMGVSASQVTHNEQNKILIDGCKNLGIHNDIVAQNSGGHAHSCGWCGYGCEWLEKQSTLMTFLQDARDSGAKFIQDCFVEKILIKNGKANGVEALVSGDKRLMVSAKIVVVSAGSIHSPAILLRSGITNQNLGKHLHIHPACETYGIFPDREVKGYDGTSICSEKENINGKGYGVRIETPEHDKHSLLQGIILSLKILVSAGAKRVGTAQAGIEDFVVNELGNVEDETFLEYLEKVEEIGLTENRTFIGTTHQIGTCRMGDHPLNSVTLFVSAQELPPTKLDFHTVKIPKYASWYKCNTLSTEFMSYAIKLASNYAQVDPINYGGKYIFDDQPELNNSFYGKYGKGFVARATNRTDYIIVSLCGDIGPNGSFIGVSYSCGRVFTSPPGTWCLIIYNPFFNDQKLDVVLSFTESVFVDGSYRKDQNETITIAKEIRTFKS</sequence>
<proteinExistence type="inferred from homology"/>
<evidence type="ECO:0000313" key="7">
    <source>
        <dbReference type="Proteomes" id="UP001153678"/>
    </source>
</evidence>
<keyword evidence="7" id="KW-1185">Reference proteome</keyword>
<accession>A0A9W4T132</accession>
<dbReference type="InterPro" id="IPR000172">
    <property type="entry name" value="GMC_OxRdtase_N"/>
</dbReference>
<protein>
    <submittedName>
        <fullName evidence="6">8772_t:CDS:1</fullName>
    </submittedName>
</protein>
<evidence type="ECO:0000256" key="2">
    <source>
        <dbReference type="ARBA" id="ARBA00022630"/>
    </source>
</evidence>
<evidence type="ECO:0000256" key="3">
    <source>
        <dbReference type="ARBA" id="ARBA00022827"/>
    </source>
</evidence>
<dbReference type="OrthoDB" id="269227at2759"/>
<dbReference type="EMBL" id="CAMKVN010005318">
    <property type="protein sequence ID" value="CAI2188641.1"/>
    <property type="molecule type" value="Genomic_DNA"/>
</dbReference>
<keyword evidence="3" id="KW-0274">FAD</keyword>
<dbReference type="PANTHER" id="PTHR46056">
    <property type="entry name" value="LONG-CHAIN-ALCOHOL OXIDASE"/>
    <property type="match status" value="1"/>
</dbReference>
<dbReference type="Proteomes" id="UP001153678">
    <property type="component" value="Unassembled WGS sequence"/>
</dbReference>
<dbReference type="Gene3D" id="3.50.50.60">
    <property type="entry name" value="FAD/NAD(P)-binding domain"/>
    <property type="match status" value="1"/>
</dbReference>
<feature type="domain" description="Glucose-methanol-choline oxidoreductase N-terminal" evidence="5">
    <location>
        <begin position="241"/>
        <end position="450"/>
    </location>
</feature>
<dbReference type="AlphaFoldDB" id="A0A9W4T132"/>
<keyword evidence="4" id="KW-0560">Oxidoreductase</keyword>
<keyword evidence="2" id="KW-0285">Flavoprotein</keyword>
<dbReference type="PANTHER" id="PTHR46056:SF12">
    <property type="entry name" value="LONG-CHAIN-ALCOHOL OXIDASE"/>
    <property type="match status" value="1"/>
</dbReference>
<name>A0A9W4T132_9GLOM</name>
<dbReference type="SUPFAM" id="SSF51905">
    <property type="entry name" value="FAD/NAD(P)-binding domain"/>
    <property type="match status" value="1"/>
</dbReference>
<organism evidence="6 7">
    <name type="scientific">Funneliformis geosporum</name>
    <dbReference type="NCBI Taxonomy" id="1117311"/>
    <lineage>
        <taxon>Eukaryota</taxon>
        <taxon>Fungi</taxon>
        <taxon>Fungi incertae sedis</taxon>
        <taxon>Mucoromycota</taxon>
        <taxon>Glomeromycotina</taxon>
        <taxon>Glomeromycetes</taxon>
        <taxon>Glomerales</taxon>
        <taxon>Glomeraceae</taxon>
        <taxon>Funneliformis</taxon>
    </lineage>
</organism>